<evidence type="ECO:0000256" key="5">
    <source>
        <dbReference type="RuleBase" id="RU365059"/>
    </source>
</evidence>
<evidence type="ECO:0000256" key="1">
    <source>
        <dbReference type="ARBA" id="ARBA00005290"/>
    </source>
</evidence>
<evidence type="ECO:0000256" key="2">
    <source>
        <dbReference type="ARBA" id="ARBA00022741"/>
    </source>
</evidence>
<comment type="caution">
    <text evidence="6">The sequence shown here is derived from an EMBL/GenBank/DDBJ whole genome shotgun (WGS) entry which is preliminary data.</text>
</comment>
<sequence>KVAVINLDPANDNPPYYCTINIEELITLEDAMDSLDLGPNGGMVYCIETLEKNMAWLEDLMKPFIEQDYYFIFDCPGQVELYTHNTAVRNICQRLQKINFQLVSVHLVDASYCTDPAKYISVLLVSLVTMMMIELPHINVLSKIDLIKEFGSELDFNLEYYTEVMDLKYLLFHLNSVDDGGLGRKYEKLNEAICELVEDFSIVGFTTLAIEDKESVANLVKQIDKANGYIFGGLSHENESIMAVANMTDSLTEAKETQEKYLSNQDNAGGDNSNKSNKAVQGFDVDNLKIVEH</sequence>
<dbReference type="GO" id="GO:0005737">
    <property type="term" value="C:cytoplasm"/>
    <property type="evidence" value="ECO:0007669"/>
    <property type="project" value="TreeGrafter"/>
</dbReference>
<dbReference type="InterPro" id="IPR027417">
    <property type="entry name" value="P-loop_NTPase"/>
</dbReference>
<comment type="function">
    <text evidence="5">Small GTPase required for proper localization of RNA polymerase II and III (RNAPII and RNAPIII). May act at an RNAP assembly step prior to nuclear import.</text>
</comment>
<keyword evidence="3 5" id="KW-0378">Hydrolase</keyword>
<dbReference type="Proteomes" id="UP001150538">
    <property type="component" value="Unassembled WGS sequence"/>
</dbReference>
<evidence type="ECO:0000313" key="7">
    <source>
        <dbReference type="Proteomes" id="UP001150538"/>
    </source>
</evidence>
<dbReference type="InterPro" id="IPR030231">
    <property type="entry name" value="Gpn2"/>
</dbReference>
<dbReference type="PANTHER" id="PTHR21231:SF3">
    <property type="entry name" value="GPN-LOOP GTPASE 2"/>
    <property type="match status" value="1"/>
</dbReference>
<keyword evidence="7" id="KW-1185">Reference proteome</keyword>
<dbReference type="InterPro" id="IPR004130">
    <property type="entry name" value="Gpn"/>
</dbReference>
<dbReference type="EMBL" id="JANBPU010000300">
    <property type="protein sequence ID" value="KAJ1912931.1"/>
    <property type="molecule type" value="Genomic_DNA"/>
</dbReference>
<gene>
    <name evidence="6" type="ORF">H4219_005416</name>
</gene>
<proteinExistence type="inferred from homology"/>
<comment type="subunit">
    <text evidence="5">Binds to RNA polymerase II (RNAPII).</text>
</comment>
<protein>
    <recommendedName>
        <fullName evidence="5">GPN-loop GTPase 2</fullName>
    </recommendedName>
</protein>
<comment type="similarity">
    <text evidence="1 5">Belongs to the GPN-loop GTPase family.</text>
</comment>
<dbReference type="PANTHER" id="PTHR21231">
    <property type="entry name" value="XPA-BINDING PROTEIN 1-RELATED"/>
    <property type="match status" value="1"/>
</dbReference>
<evidence type="ECO:0000313" key="6">
    <source>
        <dbReference type="EMBL" id="KAJ1912931.1"/>
    </source>
</evidence>
<name>A0A9W7ZPB1_9FUNG</name>
<keyword evidence="2 5" id="KW-0547">Nucleotide-binding</keyword>
<evidence type="ECO:0000256" key="3">
    <source>
        <dbReference type="ARBA" id="ARBA00022801"/>
    </source>
</evidence>
<accession>A0A9W7ZPB1</accession>
<dbReference type="FunFam" id="3.40.50.300:FF:000338">
    <property type="entry name" value="GPN-loop GTPase 2"/>
    <property type="match status" value="1"/>
</dbReference>
<dbReference type="SUPFAM" id="SSF52540">
    <property type="entry name" value="P-loop containing nucleoside triphosphate hydrolases"/>
    <property type="match status" value="1"/>
</dbReference>
<dbReference type="Pfam" id="PF03029">
    <property type="entry name" value="ATP_bind_1"/>
    <property type="match status" value="1"/>
</dbReference>
<dbReference type="CDD" id="cd17871">
    <property type="entry name" value="GPN2"/>
    <property type="match status" value="1"/>
</dbReference>
<dbReference type="Gene3D" id="3.40.50.300">
    <property type="entry name" value="P-loop containing nucleotide triphosphate hydrolases"/>
    <property type="match status" value="1"/>
</dbReference>
<dbReference type="OrthoDB" id="5839at2759"/>
<evidence type="ECO:0000256" key="4">
    <source>
        <dbReference type="ARBA" id="ARBA00023134"/>
    </source>
</evidence>
<dbReference type="GO" id="GO:0003924">
    <property type="term" value="F:GTPase activity"/>
    <property type="evidence" value="ECO:0007669"/>
    <property type="project" value="TreeGrafter"/>
</dbReference>
<reference evidence="6" key="1">
    <citation type="submission" date="2022-07" db="EMBL/GenBank/DDBJ databases">
        <title>Phylogenomic reconstructions and comparative analyses of Kickxellomycotina fungi.</title>
        <authorList>
            <person name="Reynolds N.K."/>
            <person name="Stajich J.E."/>
            <person name="Barry K."/>
            <person name="Grigoriev I.V."/>
            <person name="Crous P."/>
            <person name="Smith M.E."/>
        </authorList>
    </citation>
    <scope>NUCLEOTIDE SEQUENCE</scope>
    <source>
        <strain evidence="6">NBRC 100468</strain>
    </source>
</reference>
<feature type="non-terminal residue" evidence="6">
    <location>
        <position position="293"/>
    </location>
</feature>
<dbReference type="AlphaFoldDB" id="A0A9W7ZPB1"/>
<organism evidence="6 7">
    <name type="scientific">Mycoemilia scoparia</name>
    <dbReference type="NCBI Taxonomy" id="417184"/>
    <lineage>
        <taxon>Eukaryota</taxon>
        <taxon>Fungi</taxon>
        <taxon>Fungi incertae sedis</taxon>
        <taxon>Zoopagomycota</taxon>
        <taxon>Kickxellomycotina</taxon>
        <taxon>Kickxellomycetes</taxon>
        <taxon>Kickxellales</taxon>
        <taxon>Kickxellaceae</taxon>
        <taxon>Mycoemilia</taxon>
    </lineage>
</organism>
<dbReference type="GO" id="GO:0005525">
    <property type="term" value="F:GTP binding"/>
    <property type="evidence" value="ECO:0007669"/>
    <property type="project" value="UniProtKB-KW"/>
</dbReference>
<keyword evidence="4 5" id="KW-0342">GTP-binding</keyword>